<name>A0A150KML8_9BACI</name>
<dbReference type="EMBL" id="LQYN01000086">
    <property type="protein sequence ID" value="KYC97110.1"/>
    <property type="molecule type" value="Genomic_DNA"/>
</dbReference>
<proteinExistence type="predicted"/>
<dbReference type="Proteomes" id="UP000075666">
    <property type="component" value="Unassembled WGS sequence"/>
</dbReference>
<feature type="signal peptide" evidence="1">
    <location>
        <begin position="1"/>
        <end position="22"/>
    </location>
</feature>
<reference evidence="3 5" key="2">
    <citation type="submission" date="2020-12" db="EMBL/GenBank/DDBJ databases">
        <title>Taxonomic evaluation of the Bacillus sporothermodurans group of bacteria based on whole genome sequences.</title>
        <authorList>
            <person name="Fiedler G."/>
            <person name="Herbstmann A.-D."/>
            <person name="Doll E."/>
            <person name="Wenning M."/>
            <person name="Brinks E."/>
            <person name="Kabisch J."/>
            <person name="Breitenwieser F."/>
            <person name="Lappann M."/>
            <person name="Boehnlein C."/>
            <person name="Franz C."/>
        </authorList>
    </citation>
    <scope>NUCLEOTIDE SEQUENCE [LARGE SCALE GENOMIC DNA]</scope>
    <source>
        <strain evidence="3 5">DSM 10599</strain>
    </source>
</reference>
<evidence type="ECO:0000313" key="3">
    <source>
        <dbReference type="EMBL" id="QQX25544.1"/>
    </source>
</evidence>
<dbReference type="STRING" id="46224.B4102_0765"/>
<protein>
    <recommendedName>
        <fullName evidence="6">Lipoprotein</fullName>
    </recommendedName>
</protein>
<keyword evidence="1" id="KW-0732">Signal</keyword>
<feature type="chain" id="PRO_5041044258" description="Lipoprotein" evidence="1">
    <location>
        <begin position="23"/>
        <end position="164"/>
    </location>
</feature>
<keyword evidence="4" id="KW-1185">Reference proteome</keyword>
<dbReference type="RefSeq" id="WP_066233768.1">
    <property type="nucleotide sequence ID" value="NZ_CP066701.1"/>
</dbReference>
<evidence type="ECO:0000313" key="4">
    <source>
        <dbReference type="Proteomes" id="UP000075666"/>
    </source>
</evidence>
<accession>A0A150KML8</accession>
<dbReference type="AlphaFoldDB" id="A0A150KML8"/>
<dbReference type="KEGG" id="hspo:JGZ69_00510"/>
<evidence type="ECO:0008006" key="6">
    <source>
        <dbReference type="Google" id="ProtNLM"/>
    </source>
</evidence>
<gene>
    <name evidence="2" type="ORF">B4102_0765</name>
    <name evidence="3" type="ORF">JGZ69_00510</name>
</gene>
<dbReference type="Pfam" id="PF13798">
    <property type="entry name" value="PCYCGC"/>
    <property type="match status" value="1"/>
</dbReference>
<dbReference type="PROSITE" id="PS51257">
    <property type="entry name" value="PROKAR_LIPOPROTEIN"/>
    <property type="match status" value="1"/>
</dbReference>
<reference evidence="2 4" key="1">
    <citation type="submission" date="2016-01" db="EMBL/GenBank/DDBJ databases">
        <title>Genome Sequences of Twelve Sporeforming Bacillus Species Isolated from Foods.</title>
        <authorList>
            <person name="Berendsen E.M."/>
            <person name="Wells-Bennik M.H."/>
            <person name="Krawcyk A.O."/>
            <person name="De Jong A."/>
            <person name="Holsappel S."/>
            <person name="Eijlander R.T."/>
            <person name="Kuipers O.P."/>
        </authorList>
    </citation>
    <scope>NUCLEOTIDE SEQUENCE [LARGE SCALE GENOMIC DNA]</scope>
    <source>
        <strain evidence="2 4">B4102</strain>
    </source>
</reference>
<sequence>MYRKNRILLTLFAVILVLSACSSTKNESKESPKKKTAEHTMPIGEETASKDVLPTFLNNTSETVQTIYQAAASHQELLEHMPCYCGCGEMGHKDNYDCFIQENKKNGAIVWDEHGVNCDVCLEIAAQSIVDYNKGKSMKEIRKSIDEKYKEGYAKPTPTPMPEV</sequence>
<dbReference type="Proteomes" id="UP000595512">
    <property type="component" value="Chromosome"/>
</dbReference>
<dbReference type="OrthoDB" id="2654667at2"/>
<dbReference type="InterPro" id="IPR025673">
    <property type="entry name" value="PCYCGC"/>
</dbReference>
<dbReference type="PATRIC" id="fig|46224.3.peg.4171"/>
<dbReference type="EMBL" id="CP066701">
    <property type="protein sequence ID" value="QQX25544.1"/>
    <property type="molecule type" value="Genomic_DNA"/>
</dbReference>
<organism evidence="2 4">
    <name type="scientific">Heyndrickxia sporothermodurans</name>
    <dbReference type="NCBI Taxonomy" id="46224"/>
    <lineage>
        <taxon>Bacteria</taxon>
        <taxon>Bacillati</taxon>
        <taxon>Bacillota</taxon>
        <taxon>Bacilli</taxon>
        <taxon>Bacillales</taxon>
        <taxon>Bacillaceae</taxon>
        <taxon>Heyndrickxia</taxon>
    </lineage>
</organism>
<evidence type="ECO:0000256" key="1">
    <source>
        <dbReference type="SAM" id="SignalP"/>
    </source>
</evidence>
<evidence type="ECO:0000313" key="5">
    <source>
        <dbReference type="Proteomes" id="UP000595512"/>
    </source>
</evidence>
<evidence type="ECO:0000313" key="2">
    <source>
        <dbReference type="EMBL" id="KYC97110.1"/>
    </source>
</evidence>